<dbReference type="GO" id="GO:0003954">
    <property type="term" value="F:NADH dehydrogenase activity"/>
    <property type="evidence" value="ECO:0007669"/>
    <property type="project" value="TreeGrafter"/>
</dbReference>
<feature type="transmembrane region" description="Helical" evidence="6">
    <location>
        <begin position="169"/>
        <end position="193"/>
    </location>
</feature>
<feature type="transmembrane region" description="Helical" evidence="6">
    <location>
        <begin position="68"/>
        <end position="87"/>
    </location>
</feature>
<evidence type="ECO:0000313" key="7">
    <source>
        <dbReference type="EMBL" id="RMI43649.1"/>
    </source>
</evidence>
<comment type="subcellular location">
    <subcellularLocation>
        <location evidence="5">Cell membrane</location>
        <topology evidence="5">Multi-pass membrane protein</topology>
    </subcellularLocation>
    <subcellularLocation>
        <location evidence="1">Membrane</location>
        <topology evidence="1">Multi-pass membrane protein</topology>
    </subcellularLocation>
</comment>
<keyword evidence="4 6" id="KW-0472">Membrane</keyword>
<protein>
    <submittedName>
        <fullName evidence="7">NADH-quinone oxidoreductase subunit H</fullName>
    </submittedName>
</protein>
<feature type="transmembrane region" description="Helical" evidence="6">
    <location>
        <begin position="99"/>
        <end position="117"/>
    </location>
</feature>
<name>A0A3M2M1V5_9ACTN</name>
<dbReference type="Proteomes" id="UP000282674">
    <property type="component" value="Unassembled WGS sequence"/>
</dbReference>
<comment type="similarity">
    <text evidence="5">Belongs to the complex I subunit 1 family.</text>
</comment>
<dbReference type="Pfam" id="PF00146">
    <property type="entry name" value="NADHdh"/>
    <property type="match status" value="1"/>
</dbReference>
<keyword evidence="5" id="KW-0520">NAD</keyword>
<feature type="transmembrane region" description="Helical" evidence="6">
    <location>
        <begin position="279"/>
        <end position="302"/>
    </location>
</feature>
<dbReference type="GO" id="GO:0005886">
    <property type="term" value="C:plasma membrane"/>
    <property type="evidence" value="ECO:0007669"/>
    <property type="project" value="UniProtKB-SubCell"/>
</dbReference>
<reference evidence="7 8" key="1">
    <citation type="submission" date="2018-10" db="EMBL/GenBank/DDBJ databases">
        <title>Isolation from soil.</title>
        <authorList>
            <person name="Hu J."/>
        </authorList>
    </citation>
    <scope>NUCLEOTIDE SEQUENCE [LARGE SCALE GENOMIC DNA]</scope>
    <source>
        <strain evidence="7 8">NEAU-Ht49</strain>
    </source>
</reference>
<dbReference type="PANTHER" id="PTHR11432">
    <property type="entry name" value="NADH DEHYDROGENASE SUBUNIT 1"/>
    <property type="match status" value="1"/>
</dbReference>
<gene>
    <name evidence="7" type="ORF">EBO15_15550</name>
</gene>
<keyword evidence="8" id="KW-1185">Reference proteome</keyword>
<dbReference type="PANTHER" id="PTHR11432:SF3">
    <property type="entry name" value="NADH-UBIQUINONE OXIDOREDUCTASE CHAIN 1"/>
    <property type="match status" value="1"/>
</dbReference>
<comment type="caution">
    <text evidence="7">The sequence shown here is derived from an EMBL/GenBank/DDBJ whole genome shotgun (WGS) entry which is preliminary data.</text>
</comment>
<evidence type="ECO:0000256" key="3">
    <source>
        <dbReference type="ARBA" id="ARBA00022989"/>
    </source>
</evidence>
<dbReference type="GO" id="GO:0009060">
    <property type="term" value="P:aerobic respiration"/>
    <property type="evidence" value="ECO:0007669"/>
    <property type="project" value="TreeGrafter"/>
</dbReference>
<sequence length="303" mass="31648">MSESLLVLPLLVAVLTVAAAAFDAVLGASAAGVPGAWRAWDAPLRETARLLVRQRRSTLAADRLLRRAGVLVLPVAAVLAAAVLPLGGARAASDMSVGIVWFNAMEVAVWAGVWLAGWGVNSAYPLVGGYRMIAQGLAYELPHMFALITVAVGAESLRFSDVVTAQHDLWFAVQMPVAFLVYLLSALAMAFWGPMSSPVGADLAGGAAAELSGADRLVFSAGRHAMLAVAAAAAVPLFLGGGAGPLLPAWLWALLKTLAVLAVLVWTAHRLPVLRMDRFMTFAWTALIPATLLQLLVTGLVAL</sequence>
<keyword evidence="2 5" id="KW-0812">Transmembrane</keyword>
<dbReference type="RefSeq" id="WP_122195107.1">
    <property type="nucleotide sequence ID" value="NZ_JBHSKC010000008.1"/>
</dbReference>
<organism evidence="7 8">
    <name type="scientific">Actinomadura harenae</name>
    <dbReference type="NCBI Taxonomy" id="2483351"/>
    <lineage>
        <taxon>Bacteria</taxon>
        <taxon>Bacillati</taxon>
        <taxon>Actinomycetota</taxon>
        <taxon>Actinomycetes</taxon>
        <taxon>Streptosporangiales</taxon>
        <taxon>Thermomonosporaceae</taxon>
        <taxon>Actinomadura</taxon>
    </lineage>
</organism>
<dbReference type="AlphaFoldDB" id="A0A3M2M1V5"/>
<evidence type="ECO:0000256" key="2">
    <source>
        <dbReference type="ARBA" id="ARBA00022692"/>
    </source>
</evidence>
<evidence type="ECO:0000256" key="5">
    <source>
        <dbReference type="RuleBase" id="RU000471"/>
    </source>
</evidence>
<evidence type="ECO:0000256" key="6">
    <source>
        <dbReference type="SAM" id="Phobius"/>
    </source>
</evidence>
<dbReference type="EMBL" id="RFFG01000024">
    <property type="protein sequence ID" value="RMI43649.1"/>
    <property type="molecule type" value="Genomic_DNA"/>
</dbReference>
<feature type="transmembrane region" description="Helical" evidence="6">
    <location>
        <begin position="249"/>
        <end position="267"/>
    </location>
</feature>
<evidence type="ECO:0000256" key="4">
    <source>
        <dbReference type="ARBA" id="ARBA00023136"/>
    </source>
</evidence>
<evidence type="ECO:0000256" key="1">
    <source>
        <dbReference type="ARBA" id="ARBA00004141"/>
    </source>
</evidence>
<evidence type="ECO:0000313" key="8">
    <source>
        <dbReference type="Proteomes" id="UP000282674"/>
    </source>
</evidence>
<dbReference type="InterPro" id="IPR001694">
    <property type="entry name" value="NADH_UbQ_OxRdtase_su1/FPO"/>
</dbReference>
<feature type="transmembrane region" description="Helical" evidence="6">
    <location>
        <begin position="137"/>
        <end position="157"/>
    </location>
</feature>
<proteinExistence type="inferred from homology"/>
<accession>A0A3M2M1V5</accession>
<dbReference type="OrthoDB" id="5185879at2"/>
<keyword evidence="3 6" id="KW-1133">Transmembrane helix</keyword>